<dbReference type="AlphaFoldDB" id="A0A840J5Q1"/>
<proteinExistence type="predicted"/>
<gene>
    <name evidence="1" type="ORF">BJY18_006598</name>
</gene>
<comment type="caution">
    <text evidence="1">The sequence shown here is derived from an EMBL/GenBank/DDBJ whole genome shotgun (WGS) entry which is preliminary data.</text>
</comment>
<sequence>MTPAQAVTDDLVTATRGGDFGEVAHLLSELAAGAGSRRASVLRDLVHRCAATVCDRFGPQPEEVVFTAVAVDETALPADVDELEPGVRAALRAVLAELNGDLPGLNCQLELAARGSGLAAIVHCLLWTVELAG</sequence>
<dbReference type="RefSeq" id="WP_184783700.1">
    <property type="nucleotide sequence ID" value="NZ_JACHMG010000001.1"/>
</dbReference>
<dbReference type="Proteomes" id="UP000581769">
    <property type="component" value="Unassembled WGS sequence"/>
</dbReference>
<accession>A0A840J5Q1</accession>
<organism evidence="1 2">
    <name type="scientific">Amycolatopsis jiangsuensis</name>
    <dbReference type="NCBI Taxonomy" id="1181879"/>
    <lineage>
        <taxon>Bacteria</taxon>
        <taxon>Bacillati</taxon>
        <taxon>Actinomycetota</taxon>
        <taxon>Actinomycetes</taxon>
        <taxon>Pseudonocardiales</taxon>
        <taxon>Pseudonocardiaceae</taxon>
        <taxon>Amycolatopsis</taxon>
    </lineage>
</organism>
<protein>
    <submittedName>
        <fullName evidence="1">Uncharacterized protein</fullName>
    </submittedName>
</protein>
<reference evidence="1 2" key="1">
    <citation type="submission" date="2020-08" db="EMBL/GenBank/DDBJ databases">
        <title>Sequencing the genomes of 1000 actinobacteria strains.</title>
        <authorList>
            <person name="Klenk H.-P."/>
        </authorList>
    </citation>
    <scope>NUCLEOTIDE SEQUENCE [LARGE SCALE GENOMIC DNA]</scope>
    <source>
        <strain evidence="1 2">DSM 45859</strain>
    </source>
</reference>
<name>A0A840J5Q1_9PSEU</name>
<dbReference type="EMBL" id="JACHMG010000001">
    <property type="protein sequence ID" value="MBB4689113.1"/>
    <property type="molecule type" value="Genomic_DNA"/>
</dbReference>
<evidence type="ECO:0000313" key="1">
    <source>
        <dbReference type="EMBL" id="MBB4689113.1"/>
    </source>
</evidence>
<keyword evidence="2" id="KW-1185">Reference proteome</keyword>
<evidence type="ECO:0000313" key="2">
    <source>
        <dbReference type="Proteomes" id="UP000581769"/>
    </source>
</evidence>